<evidence type="ECO:0000313" key="2">
    <source>
        <dbReference type="EMBL" id="CCC81554.1"/>
    </source>
</evidence>
<name>G4RPQ9_THETK</name>
<feature type="domain" description="NAD-dependent epimerase/dehydratase" evidence="1">
    <location>
        <begin position="4"/>
        <end position="180"/>
    </location>
</feature>
<organism evidence="2 3">
    <name type="scientific">Thermoproteus tenax (strain ATCC 35583 / DSM 2078 / JCM 9277 / NBRC 100435 / Kra 1)</name>
    <dbReference type="NCBI Taxonomy" id="768679"/>
    <lineage>
        <taxon>Archaea</taxon>
        <taxon>Thermoproteota</taxon>
        <taxon>Thermoprotei</taxon>
        <taxon>Thermoproteales</taxon>
        <taxon>Thermoproteaceae</taxon>
        <taxon>Thermoproteus</taxon>
    </lineage>
</organism>
<dbReference type="KEGG" id="ttn:TTX_0901"/>
<dbReference type="InterPro" id="IPR036291">
    <property type="entry name" value="NAD(P)-bd_dom_sf"/>
</dbReference>
<proteinExistence type="predicted"/>
<dbReference type="AlphaFoldDB" id="G4RPQ9"/>
<keyword evidence="3" id="KW-1185">Reference proteome</keyword>
<gene>
    <name evidence="2" type="ordered locus">TTX_0901</name>
</gene>
<dbReference type="InterPro" id="IPR050177">
    <property type="entry name" value="Lipid_A_modif_metabolic_enz"/>
</dbReference>
<accession>G4RPQ9</accession>
<dbReference type="Pfam" id="PF01370">
    <property type="entry name" value="Epimerase"/>
    <property type="match status" value="1"/>
</dbReference>
<sequence length="305" mass="33940">MIFLLFGGAGFIGANLAKYLTERGHRVLVARRRAVAVRPLIKKAIEGLEVFEYDDPREAVVKSRPDVIVNLVAALHGGRKEVWDANVGFPQRLCSALSQAGWSGRLIHISGATVVGPIGTTVKEEEEHLVGIRPATYFDETKAEGERIISKCANNWVIIRPTAVYGPYNDHPEWAKLVDLARRGLAPRLSLSFSAISVSDLSEIVERAVHITARQYFFATQCEPLSFNEVITALEEAAGRRLVKLPMPLALARALAPPSIRGLLKYAGIKFSCEKLRSLLGYEPKYRRDDMVDMFRILWSSTTRL</sequence>
<evidence type="ECO:0000313" key="3">
    <source>
        <dbReference type="Proteomes" id="UP000002654"/>
    </source>
</evidence>
<dbReference type="STRING" id="768679.TTX_0901"/>
<dbReference type="EMBL" id="FN869859">
    <property type="protein sequence ID" value="CCC81554.1"/>
    <property type="molecule type" value="Genomic_DNA"/>
</dbReference>
<dbReference type="SUPFAM" id="SSF51735">
    <property type="entry name" value="NAD(P)-binding Rossmann-fold domains"/>
    <property type="match status" value="1"/>
</dbReference>
<dbReference type="InterPro" id="IPR001509">
    <property type="entry name" value="Epimerase_deHydtase"/>
</dbReference>
<dbReference type="OrthoDB" id="213145at2157"/>
<protein>
    <submittedName>
        <fullName evidence="2">Nucleoside-diphosphate-sugarepimerase/dehydratase</fullName>
    </submittedName>
</protein>
<dbReference type="eggNOG" id="arCOG03016">
    <property type="taxonomic scope" value="Archaea"/>
</dbReference>
<dbReference type="GeneID" id="11261795"/>
<dbReference type="Proteomes" id="UP000002654">
    <property type="component" value="Chromosome"/>
</dbReference>
<dbReference type="Gene3D" id="3.40.50.720">
    <property type="entry name" value="NAD(P)-binding Rossmann-like Domain"/>
    <property type="match status" value="1"/>
</dbReference>
<dbReference type="PaxDb" id="768679-TTX_0901"/>
<dbReference type="HOGENOM" id="CLU_870449_0_0_2"/>
<evidence type="ECO:0000259" key="1">
    <source>
        <dbReference type="Pfam" id="PF01370"/>
    </source>
</evidence>
<dbReference type="PANTHER" id="PTHR43245">
    <property type="entry name" value="BIFUNCTIONAL POLYMYXIN RESISTANCE PROTEIN ARNA"/>
    <property type="match status" value="1"/>
</dbReference>
<reference evidence="2 3" key="1">
    <citation type="journal article" date="2011" name="PLoS ONE">
        <title>The complete genome sequence of Thermoproteus tenax: a physiologically versatile member of the Crenarchaeota.</title>
        <authorList>
            <person name="Siebers B."/>
            <person name="Zaparty M."/>
            <person name="Raddatz G."/>
            <person name="Tjaden B."/>
            <person name="Albers S.V."/>
            <person name="Bell S.D."/>
            <person name="Blombach F."/>
            <person name="Kletzin A."/>
            <person name="Kyrpides N."/>
            <person name="Lanz C."/>
            <person name="Plagens A."/>
            <person name="Rampp M."/>
            <person name="Rosinus A."/>
            <person name="von Jan M."/>
            <person name="Makarova K.S."/>
            <person name="Klenk H.P."/>
            <person name="Schuster S.C."/>
            <person name="Hensel R."/>
        </authorList>
    </citation>
    <scope>NUCLEOTIDE SEQUENCE [LARGE SCALE GENOMIC DNA]</scope>
    <source>
        <strain evidence="3">ATCC 35583 / DSM 2078 / JCM 9277 / NBRC 100435 / Kra 1</strain>
    </source>
</reference>
<dbReference type="PANTHER" id="PTHR43245:SF55">
    <property type="entry name" value="NAD(P)-BINDING DOMAIN-CONTAINING PROTEIN"/>
    <property type="match status" value="1"/>
</dbReference>
<dbReference type="RefSeq" id="WP_014126810.1">
    <property type="nucleotide sequence ID" value="NC_016070.1"/>
</dbReference>
<dbReference type="PATRIC" id="fig|768679.9.peg.910"/>